<feature type="binding site" evidence="9 11">
    <location>
        <position position="81"/>
    </location>
    <ligand>
        <name>substrate</name>
    </ligand>
</feature>
<dbReference type="SUPFAM" id="SSF52304">
    <property type="entry name" value="Type II 3-dehydroquinate dehydratase"/>
    <property type="match status" value="1"/>
</dbReference>
<dbReference type="PANTHER" id="PTHR21272:SF3">
    <property type="entry name" value="CATABOLIC 3-DEHYDROQUINASE"/>
    <property type="match status" value="1"/>
</dbReference>
<dbReference type="NCBIfam" id="NF003805">
    <property type="entry name" value="PRK05395.1-2"/>
    <property type="match status" value="1"/>
</dbReference>
<dbReference type="InterPro" id="IPR036441">
    <property type="entry name" value="DHquinase_II_sf"/>
</dbReference>
<evidence type="ECO:0000256" key="10">
    <source>
        <dbReference type="PIRSR" id="PIRSR001399-1"/>
    </source>
</evidence>
<evidence type="ECO:0000256" key="4">
    <source>
        <dbReference type="ARBA" id="ARBA00011037"/>
    </source>
</evidence>
<proteinExistence type="inferred from homology"/>
<dbReference type="Proteomes" id="UP000051681">
    <property type="component" value="Unassembled WGS sequence"/>
</dbReference>
<dbReference type="NCBIfam" id="NF003807">
    <property type="entry name" value="PRK05395.1-4"/>
    <property type="match status" value="1"/>
</dbReference>
<evidence type="ECO:0000256" key="8">
    <source>
        <dbReference type="ARBA" id="ARBA00023239"/>
    </source>
</evidence>
<evidence type="ECO:0000256" key="9">
    <source>
        <dbReference type="HAMAP-Rule" id="MF_00169"/>
    </source>
</evidence>
<dbReference type="EC" id="4.2.1.10" evidence="6 9"/>
<sequence>MAKQILILNGPNLNLLGTRQPEVYGSTTLADVERDCAALAEALGVEVRFAQSNHEGELVDLIQDARQTANGIIINPAAYSHTSVAILDALNMFDGPVLEVHISNIHKREEFRHHSFVSARADGVIAGCGVAGYQLALRHMANLIP</sequence>
<feature type="active site" description="Proton donor" evidence="9 10">
    <location>
        <position position="101"/>
    </location>
</feature>
<dbReference type="EMBL" id="CYSF01000006">
    <property type="protein sequence ID" value="CUH84280.1"/>
    <property type="molecule type" value="Genomic_DNA"/>
</dbReference>
<evidence type="ECO:0000256" key="1">
    <source>
        <dbReference type="ARBA" id="ARBA00001864"/>
    </source>
</evidence>
<dbReference type="GO" id="GO:0003855">
    <property type="term" value="F:3-dehydroquinate dehydratase activity"/>
    <property type="evidence" value="ECO:0007669"/>
    <property type="project" value="UniProtKB-UniRule"/>
</dbReference>
<evidence type="ECO:0000313" key="14">
    <source>
        <dbReference type="Proteomes" id="UP000051681"/>
    </source>
</evidence>
<dbReference type="OrthoDB" id="9790793at2"/>
<dbReference type="PIRSF" id="PIRSF001399">
    <property type="entry name" value="DHquinase_II"/>
    <property type="match status" value="1"/>
</dbReference>
<comment type="similarity">
    <text evidence="4 9">Belongs to the type-II 3-dehydroquinase family.</text>
</comment>
<evidence type="ECO:0000256" key="5">
    <source>
        <dbReference type="ARBA" id="ARBA00011193"/>
    </source>
</evidence>
<feature type="binding site" evidence="9 11">
    <location>
        <begin position="102"/>
        <end position="103"/>
    </location>
    <ligand>
        <name>substrate</name>
    </ligand>
</feature>
<protein>
    <recommendedName>
        <fullName evidence="6 9">3-dehydroquinate dehydratase</fullName>
        <shortName evidence="9">3-dehydroquinase</shortName>
        <ecNumber evidence="6 9">4.2.1.10</ecNumber>
    </recommendedName>
    <alternativeName>
        <fullName evidence="9">Type II DHQase</fullName>
    </alternativeName>
</protein>
<dbReference type="UniPathway" id="UPA00053">
    <property type="reaction ID" value="UER00086"/>
</dbReference>
<dbReference type="NCBIfam" id="TIGR01088">
    <property type="entry name" value="aroQ"/>
    <property type="match status" value="1"/>
</dbReference>
<dbReference type="NCBIfam" id="NF003806">
    <property type="entry name" value="PRK05395.1-3"/>
    <property type="match status" value="1"/>
</dbReference>
<dbReference type="CDD" id="cd00466">
    <property type="entry name" value="DHQase_II"/>
    <property type="match status" value="1"/>
</dbReference>
<dbReference type="InterPro" id="IPR001874">
    <property type="entry name" value="DHquinase_II"/>
</dbReference>
<comment type="catalytic activity">
    <reaction evidence="1 9">
        <text>3-dehydroquinate = 3-dehydroshikimate + H2O</text>
        <dbReference type="Rhea" id="RHEA:21096"/>
        <dbReference type="ChEBI" id="CHEBI:15377"/>
        <dbReference type="ChEBI" id="CHEBI:16630"/>
        <dbReference type="ChEBI" id="CHEBI:32364"/>
        <dbReference type="EC" id="4.2.1.10"/>
    </reaction>
</comment>
<evidence type="ECO:0000256" key="12">
    <source>
        <dbReference type="PIRSR" id="PIRSR001399-3"/>
    </source>
</evidence>
<evidence type="ECO:0000256" key="11">
    <source>
        <dbReference type="PIRSR" id="PIRSR001399-2"/>
    </source>
</evidence>
<dbReference type="AlphaFoldDB" id="A0A0P1H4V9"/>
<name>A0A0P1H4V9_9RHOB</name>
<comment type="function">
    <text evidence="2 9">Catalyzes a trans-dehydration via an enolate intermediate.</text>
</comment>
<feature type="binding site" evidence="9 11">
    <location>
        <position position="75"/>
    </location>
    <ligand>
        <name>substrate</name>
    </ligand>
</feature>
<evidence type="ECO:0000256" key="6">
    <source>
        <dbReference type="ARBA" id="ARBA00012060"/>
    </source>
</evidence>
<evidence type="ECO:0000256" key="2">
    <source>
        <dbReference type="ARBA" id="ARBA00003924"/>
    </source>
</evidence>
<feature type="binding site" evidence="9 11">
    <location>
        <position position="88"/>
    </location>
    <ligand>
        <name>substrate</name>
    </ligand>
</feature>
<dbReference type="PANTHER" id="PTHR21272">
    <property type="entry name" value="CATABOLIC 3-DEHYDROQUINASE"/>
    <property type="match status" value="1"/>
</dbReference>
<feature type="active site" description="Proton acceptor" evidence="9 10">
    <location>
        <position position="24"/>
    </location>
</feature>
<organism evidence="13 14">
    <name type="scientific">Thalassovita mediterranea</name>
    <dbReference type="NCBI Taxonomy" id="340021"/>
    <lineage>
        <taxon>Bacteria</taxon>
        <taxon>Pseudomonadati</taxon>
        <taxon>Pseudomonadota</taxon>
        <taxon>Alphaproteobacteria</taxon>
        <taxon>Rhodobacterales</taxon>
        <taxon>Roseobacteraceae</taxon>
        <taxon>Thalassovita</taxon>
    </lineage>
</organism>
<feature type="binding site" evidence="9 11">
    <location>
        <position position="112"/>
    </location>
    <ligand>
        <name>substrate</name>
    </ligand>
</feature>
<dbReference type="RefSeq" id="WP_058318351.1">
    <property type="nucleotide sequence ID" value="NZ_CYSF01000006.1"/>
</dbReference>
<dbReference type="PROSITE" id="PS01029">
    <property type="entry name" value="DEHYDROQUINASE_II"/>
    <property type="match status" value="1"/>
</dbReference>
<feature type="site" description="Transition state stabilizer" evidence="9 12">
    <location>
        <position position="19"/>
    </location>
</feature>
<gene>
    <name evidence="9 13" type="primary">aroQ</name>
    <name evidence="13" type="ORF">TM5383_01487</name>
</gene>
<dbReference type="InterPro" id="IPR018509">
    <property type="entry name" value="DHquinase_II_CS"/>
</dbReference>
<reference evidence="13 14" key="1">
    <citation type="submission" date="2015-09" db="EMBL/GenBank/DDBJ databases">
        <authorList>
            <consortium name="Swine Surveillance"/>
        </authorList>
    </citation>
    <scope>NUCLEOTIDE SEQUENCE [LARGE SCALE GENOMIC DNA]</scope>
    <source>
        <strain evidence="13 14">CECT 8383</strain>
    </source>
</reference>
<dbReference type="STRING" id="340021.TM5383_01487"/>
<dbReference type="Pfam" id="PF01220">
    <property type="entry name" value="DHquinase_II"/>
    <property type="match status" value="1"/>
</dbReference>
<evidence type="ECO:0000256" key="3">
    <source>
        <dbReference type="ARBA" id="ARBA00004902"/>
    </source>
</evidence>
<keyword evidence="7 9" id="KW-0057">Aromatic amino acid biosynthesis</keyword>
<dbReference type="GO" id="GO:0008652">
    <property type="term" value="P:amino acid biosynthetic process"/>
    <property type="evidence" value="ECO:0007669"/>
    <property type="project" value="UniProtKB-KW"/>
</dbReference>
<evidence type="ECO:0000256" key="7">
    <source>
        <dbReference type="ARBA" id="ARBA00023141"/>
    </source>
</evidence>
<dbReference type="GO" id="GO:0019631">
    <property type="term" value="P:quinate catabolic process"/>
    <property type="evidence" value="ECO:0007669"/>
    <property type="project" value="TreeGrafter"/>
</dbReference>
<evidence type="ECO:0000313" key="13">
    <source>
        <dbReference type="EMBL" id="CUH84280.1"/>
    </source>
</evidence>
<dbReference type="HAMAP" id="MF_00169">
    <property type="entry name" value="AroQ"/>
    <property type="match status" value="1"/>
</dbReference>
<dbReference type="GO" id="GO:0009423">
    <property type="term" value="P:chorismate biosynthetic process"/>
    <property type="evidence" value="ECO:0007669"/>
    <property type="project" value="UniProtKB-UniRule"/>
</dbReference>
<keyword evidence="8 9" id="KW-0456">Lyase</keyword>
<keyword evidence="14" id="KW-1185">Reference proteome</keyword>
<accession>A0A0P1H4V9</accession>
<dbReference type="GO" id="GO:0009073">
    <property type="term" value="P:aromatic amino acid family biosynthetic process"/>
    <property type="evidence" value="ECO:0007669"/>
    <property type="project" value="UniProtKB-KW"/>
</dbReference>
<dbReference type="Gene3D" id="3.40.50.9100">
    <property type="entry name" value="Dehydroquinase, class II"/>
    <property type="match status" value="1"/>
</dbReference>
<comment type="subunit">
    <text evidence="5 9">Homododecamer.</text>
</comment>
<keyword evidence="9" id="KW-0028">Amino-acid biosynthesis</keyword>
<comment type="pathway">
    <text evidence="3 9">Metabolic intermediate biosynthesis; chorismate biosynthesis; chorismate from D-erythrose 4-phosphate and phosphoenolpyruvate: step 3/7.</text>
</comment>